<feature type="compositionally biased region" description="Basic residues" evidence="1">
    <location>
        <begin position="126"/>
        <end position="141"/>
    </location>
</feature>
<keyword evidence="3" id="KW-1185">Reference proteome</keyword>
<organism evidence="2 3">
    <name type="scientific">Amniculicola lignicola CBS 123094</name>
    <dbReference type="NCBI Taxonomy" id="1392246"/>
    <lineage>
        <taxon>Eukaryota</taxon>
        <taxon>Fungi</taxon>
        <taxon>Dikarya</taxon>
        <taxon>Ascomycota</taxon>
        <taxon>Pezizomycotina</taxon>
        <taxon>Dothideomycetes</taxon>
        <taxon>Pleosporomycetidae</taxon>
        <taxon>Pleosporales</taxon>
        <taxon>Amniculicolaceae</taxon>
        <taxon>Amniculicola</taxon>
    </lineage>
</organism>
<proteinExistence type="predicted"/>
<evidence type="ECO:0000313" key="3">
    <source>
        <dbReference type="Proteomes" id="UP000799779"/>
    </source>
</evidence>
<evidence type="ECO:0000313" key="2">
    <source>
        <dbReference type="EMBL" id="KAF1998608.1"/>
    </source>
</evidence>
<dbReference type="EMBL" id="ML977602">
    <property type="protein sequence ID" value="KAF1998608.1"/>
    <property type="molecule type" value="Genomic_DNA"/>
</dbReference>
<sequence>MVSPGIRSVENGVDEGWRCIYRWSSIGSRRYEYPTQANTIYSSSGSNSEKGREGDTGNTEWTAGLNIYASPPEGRYLAQQQGLLTQPTRSTRWNDDAKSHGRFAQRRTLMTTKRVMAQAQLPGRGLGRKGLQHGTRRKRTWRCLSQDENA</sequence>
<gene>
    <name evidence="2" type="ORF">P154DRAFT_245903</name>
</gene>
<name>A0A6A5WBV5_9PLEO</name>
<feature type="region of interest" description="Disordered" evidence="1">
    <location>
        <begin position="39"/>
        <end position="65"/>
    </location>
</feature>
<feature type="region of interest" description="Disordered" evidence="1">
    <location>
        <begin position="84"/>
        <end position="104"/>
    </location>
</feature>
<evidence type="ECO:0000256" key="1">
    <source>
        <dbReference type="SAM" id="MobiDB-lite"/>
    </source>
</evidence>
<accession>A0A6A5WBV5</accession>
<feature type="region of interest" description="Disordered" evidence="1">
    <location>
        <begin position="120"/>
        <end position="150"/>
    </location>
</feature>
<dbReference type="Proteomes" id="UP000799779">
    <property type="component" value="Unassembled WGS sequence"/>
</dbReference>
<feature type="compositionally biased region" description="Polar residues" evidence="1">
    <location>
        <begin position="39"/>
        <end position="48"/>
    </location>
</feature>
<dbReference type="AlphaFoldDB" id="A0A6A5WBV5"/>
<reference evidence="2" key="1">
    <citation type="journal article" date="2020" name="Stud. Mycol.">
        <title>101 Dothideomycetes genomes: a test case for predicting lifestyles and emergence of pathogens.</title>
        <authorList>
            <person name="Haridas S."/>
            <person name="Albert R."/>
            <person name="Binder M."/>
            <person name="Bloem J."/>
            <person name="Labutti K."/>
            <person name="Salamov A."/>
            <person name="Andreopoulos B."/>
            <person name="Baker S."/>
            <person name="Barry K."/>
            <person name="Bills G."/>
            <person name="Bluhm B."/>
            <person name="Cannon C."/>
            <person name="Castanera R."/>
            <person name="Culley D."/>
            <person name="Daum C."/>
            <person name="Ezra D."/>
            <person name="Gonzalez J."/>
            <person name="Henrissat B."/>
            <person name="Kuo A."/>
            <person name="Liang C."/>
            <person name="Lipzen A."/>
            <person name="Lutzoni F."/>
            <person name="Magnuson J."/>
            <person name="Mondo S."/>
            <person name="Nolan M."/>
            <person name="Ohm R."/>
            <person name="Pangilinan J."/>
            <person name="Park H.-J."/>
            <person name="Ramirez L."/>
            <person name="Alfaro M."/>
            <person name="Sun H."/>
            <person name="Tritt A."/>
            <person name="Yoshinaga Y."/>
            <person name="Zwiers L.-H."/>
            <person name="Turgeon B."/>
            <person name="Goodwin S."/>
            <person name="Spatafora J."/>
            <person name="Crous P."/>
            <person name="Grigoriev I."/>
        </authorList>
    </citation>
    <scope>NUCLEOTIDE SEQUENCE</scope>
    <source>
        <strain evidence="2">CBS 123094</strain>
    </source>
</reference>
<protein>
    <submittedName>
        <fullName evidence="2">Uncharacterized protein</fullName>
    </submittedName>
</protein>